<accession>A0A4Y9XRD3</accession>
<name>A0A4Y9XRD3_9AGAM</name>
<organism evidence="2 3">
    <name type="scientific">Dentipellis fragilis</name>
    <dbReference type="NCBI Taxonomy" id="205917"/>
    <lineage>
        <taxon>Eukaryota</taxon>
        <taxon>Fungi</taxon>
        <taxon>Dikarya</taxon>
        <taxon>Basidiomycota</taxon>
        <taxon>Agaricomycotina</taxon>
        <taxon>Agaricomycetes</taxon>
        <taxon>Russulales</taxon>
        <taxon>Hericiaceae</taxon>
        <taxon>Dentipellis</taxon>
    </lineage>
</organism>
<dbReference type="AlphaFoldDB" id="A0A4Y9XRD3"/>
<feature type="region of interest" description="Disordered" evidence="1">
    <location>
        <begin position="24"/>
        <end position="133"/>
    </location>
</feature>
<comment type="caution">
    <text evidence="2">The sequence shown here is derived from an EMBL/GenBank/DDBJ whole genome shotgun (WGS) entry which is preliminary data.</text>
</comment>
<dbReference type="EMBL" id="SEOQ01001274">
    <property type="protein sequence ID" value="TFY52635.1"/>
    <property type="molecule type" value="Genomic_DNA"/>
</dbReference>
<dbReference type="Proteomes" id="UP000298327">
    <property type="component" value="Unassembled WGS sequence"/>
</dbReference>
<feature type="compositionally biased region" description="Polar residues" evidence="1">
    <location>
        <begin position="112"/>
        <end position="123"/>
    </location>
</feature>
<protein>
    <submittedName>
        <fullName evidence="2">Uncharacterized protein</fullName>
    </submittedName>
</protein>
<gene>
    <name evidence="2" type="ORF">EVG20_g10466</name>
</gene>
<feature type="compositionally biased region" description="Gly residues" evidence="1">
    <location>
        <begin position="88"/>
        <end position="101"/>
    </location>
</feature>
<keyword evidence="3" id="KW-1185">Reference proteome</keyword>
<proteinExistence type="predicted"/>
<evidence type="ECO:0000256" key="1">
    <source>
        <dbReference type="SAM" id="MobiDB-lite"/>
    </source>
</evidence>
<dbReference type="OrthoDB" id="3234974at2759"/>
<sequence length="236" mass="25145">MNVPADWTPGHKELSFEEKRIEDYAAAMRKTGKPPPPCPEQPTSDSARRALGLPPLFTPYIDTGGPRPTSGTSAPVPGPTPASSLRSGGFGLSPTGSGGAVPGLAPAPSIHPLTNSQTLTPTQGGVRVTNPSELPPFQVSAPGACEAENGDVMLTLSCQRQYSFFSQEELRFYGTKSKTPIPPVLLSYNNEGATSMMTMSAAPQFALHSLEEHRIAFLLSGRELSSEEINKHIYRL</sequence>
<evidence type="ECO:0000313" key="3">
    <source>
        <dbReference type="Proteomes" id="UP000298327"/>
    </source>
</evidence>
<reference evidence="2 3" key="1">
    <citation type="submission" date="2019-02" db="EMBL/GenBank/DDBJ databases">
        <title>Genome sequencing of the rare red list fungi Dentipellis fragilis.</title>
        <authorList>
            <person name="Buettner E."/>
            <person name="Kellner H."/>
        </authorList>
    </citation>
    <scope>NUCLEOTIDE SEQUENCE [LARGE SCALE GENOMIC DNA]</scope>
    <source>
        <strain evidence="2 3">DSM 105465</strain>
    </source>
</reference>
<evidence type="ECO:0000313" key="2">
    <source>
        <dbReference type="EMBL" id="TFY52635.1"/>
    </source>
</evidence>